<gene>
    <name evidence="1" type="ORF">OH76DRAFT_1551859</name>
</gene>
<keyword evidence="2" id="KW-1185">Reference proteome</keyword>
<dbReference type="Proteomes" id="UP000256964">
    <property type="component" value="Unassembled WGS sequence"/>
</dbReference>
<evidence type="ECO:0000313" key="1">
    <source>
        <dbReference type="EMBL" id="RDX55405.1"/>
    </source>
</evidence>
<protein>
    <submittedName>
        <fullName evidence="1">Uncharacterized protein</fullName>
    </submittedName>
</protein>
<organism evidence="1 2">
    <name type="scientific">Lentinus brumalis</name>
    <dbReference type="NCBI Taxonomy" id="2498619"/>
    <lineage>
        <taxon>Eukaryota</taxon>
        <taxon>Fungi</taxon>
        <taxon>Dikarya</taxon>
        <taxon>Basidiomycota</taxon>
        <taxon>Agaricomycotina</taxon>
        <taxon>Agaricomycetes</taxon>
        <taxon>Polyporales</taxon>
        <taxon>Polyporaceae</taxon>
        <taxon>Lentinus</taxon>
    </lineage>
</organism>
<dbReference type="EMBL" id="KZ857382">
    <property type="protein sequence ID" value="RDX55405.1"/>
    <property type="molecule type" value="Genomic_DNA"/>
</dbReference>
<name>A0A371DSB2_9APHY</name>
<dbReference type="AlphaFoldDB" id="A0A371DSB2"/>
<sequence length="86" mass="9218">MSRETGRRRPSEFQHAASHLAINKVPALPGCRPPHSPTRTTGDAVVSLEDTFPALSTVAAVPPKTRDPYKLLPDAGPSKLTSVYQA</sequence>
<evidence type="ECO:0000313" key="2">
    <source>
        <dbReference type="Proteomes" id="UP000256964"/>
    </source>
</evidence>
<reference evidence="1 2" key="1">
    <citation type="journal article" date="2018" name="Biotechnol. Biofuels">
        <title>Integrative visual omics of the white-rot fungus Polyporus brumalis exposes the biotechnological potential of its oxidative enzymes for delignifying raw plant biomass.</title>
        <authorList>
            <person name="Miyauchi S."/>
            <person name="Rancon A."/>
            <person name="Drula E."/>
            <person name="Hage H."/>
            <person name="Chaduli D."/>
            <person name="Favel A."/>
            <person name="Grisel S."/>
            <person name="Henrissat B."/>
            <person name="Herpoel-Gimbert I."/>
            <person name="Ruiz-Duenas F.J."/>
            <person name="Chevret D."/>
            <person name="Hainaut M."/>
            <person name="Lin J."/>
            <person name="Wang M."/>
            <person name="Pangilinan J."/>
            <person name="Lipzen A."/>
            <person name="Lesage-Meessen L."/>
            <person name="Navarro D."/>
            <person name="Riley R."/>
            <person name="Grigoriev I.V."/>
            <person name="Zhou S."/>
            <person name="Raouche S."/>
            <person name="Rosso M.N."/>
        </authorList>
    </citation>
    <scope>NUCLEOTIDE SEQUENCE [LARGE SCALE GENOMIC DNA]</scope>
    <source>
        <strain evidence="1 2">BRFM 1820</strain>
    </source>
</reference>
<accession>A0A371DSB2</accession>
<proteinExistence type="predicted"/>